<gene>
    <name evidence="1" type="ORF">CCHLO57077_00010616</name>
</gene>
<dbReference type="EMBL" id="CABFNP030001281">
    <property type="protein sequence ID" value="CAI6096230.1"/>
    <property type="molecule type" value="Genomic_DNA"/>
</dbReference>
<proteinExistence type="predicted"/>
<comment type="caution">
    <text evidence="1">The sequence shown here is derived from an EMBL/GenBank/DDBJ whole genome shotgun (WGS) entry which is preliminary data.</text>
</comment>
<name>A0AA35MGF4_9HYPO</name>
<protein>
    <submittedName>
        <fullName evidence="1">Uncharacterized protein</fullName>
    </submittedName>
</protein>
<evidence type="ECO:0000313" key="1">
    <source>
        <dbReference type="EMBL" id="CAI6096230.1"/>
    </source>
</evidence>
<sequence>MTGGFSSYDETSYGYCDPDDLLWWPLDRLESMRRKLVEVVGKLGLGGVFSWGFGEDAFEFWHSRATTEGLEALARGKNERGQLRYIEGLSQPG</sequence>
<dbReference type="Proteomes" id="UP001160390">
    <property type="component" value="Unassembled WGS sequence"/>
</dbReference>
<keyword evidence="2" id="KW-1185">Reference proteome</keyword>
<dbReference type="AlphaFoldDB" id="A0AA35MGF4"/>
<evidence type="ECO:0000313" key="2">
    <source>
        <dbReference type="Proteomes" id="UP001160390"/>
    </source>
</evidence>
<reference evidence="1" key="1">
    <citation type="submission" date="2023-01" db="EMBL/GenBank/DDBJ databases">
        <authorList>
            <person name="Piombo E."/>
        </authorList>
    </citation>
    <scope>NUCLEOTIDE SEQUENCE</scope>
</reference>
<organism evidence="1 2">
    <name type="scientific">Clonostachys chloroleuca</name>
    <dbReference type="NCBI Taxonomy" id="1926264"/>
    <lineage>
        <taxon>Eukaryota</taxon>
        <taxon>Fungi</taxon>
        <taxon>Dikarya</taxon>
        <taxon>Ascomycota</taxon>
        <taxon>Pezizomycotina</taxon>
        <taxon>Sordariomycetes</taxon>
        <taxon>Hypocreomycetidae</taxon>
        <taxon>Hypocreales</taxon>
        <taxon>Bionectriaceae</taxon>
        <taxon>Clonostachys</taxon>
    </lineage>
</organism>
<accession>A0AA35MGF4</accession>